<sequence>MNITQTNKMQVEIWSDIMCPFCYIGKRNFEGAFSKFANAQNIEIIWKSFQLDPTLPEKEEFDHVQYLVERKGMPPNQVRAMLDQVTQTTKNAGLDYDLDHVVTVNSFNAHRVIQFAKTKGLGDEIEERFFKAYFTEGKDMADQNVLSALGQEIGLTEDDIKEALSNDEYAYKVTQDIQEAQSIGVRGVPFFVFDRKYAVSGAQPTEAFADALNKSFEEWVAKNPISPLIVSNGPTCSPDGHCE</sequence>
<dbReference type="EMBL" id="ACHB01000022">
    <property type="protein sequence ID" value="EEI93439.1"/>
    <property type="molecule type" value="Genomic_DNA"/>
</dbReference>
<dbReference type="CDD" id="cd03024">
    <property type="entry name" value="DsbA_FrnE"/>
    <property type="match status" value="1"/>
</dbReference>
<name>C2FUH0_SPHSI</name>
<dbReference type="AlphaFoldDB" id="C2FUH0"/>
<dbReference type="Proteomes" id="UP000006241">
    <property type="component" value="Unassembled WGS sequence"/>
</dbReference>
<evidence type="ECO:0000313" key="3">
    <source>
        <dbReference type="Proteomes" id="UP000006241"/>
    </source>
</evidence>
<proteinExistence type="predicted"/>
<dbReference type="EC" id="5.3.4.1" evidence="2"/>
<organism evidence="2 3">
    <name type="scientific">Sphingobacterium spiritivorum ATCC 33300</name>
    <dbReference type="NCBI Taxonomy" id="525372"/>
    <lineage>
        <taxon>Bacteria</taxon>
        <taxon>Pseudomonadati</taxon>
        <taxon>Bacteroidota</taxon>
        <taxon>Sphingobacteriia</taxon>
        <taxon>Sphingobacteriales</taxon>
        <taxon>Sphingobacteriaceae</taxon>
        <taxon>Sphingobacterium</taxon>
    </lineage>
</organism>
<evidence type="ECO:0000259" key="1">
    <source>
        <dbReference type="Pfam" id="PF01323"/>
    </source>
</evidence>
<comment type="caution">
    <text evidence="2">The sequence shown here is derived from an EMBL/GenBank/DDBJ whole genome shotgun (WGS) entry which is preliminary data.</text>
</comment>
<gene>
    <name evidence="2" type="primary">dsb</name>
    <name evidence="2" type="ORF">HMPREF0765_0976</name>
</gene>
<dbReference type="PANTHER" id="PTHR13887:SF41">
    <property type="entry name" value="THIOREDOXIN SUPERFAMILY PROTEIN"/>
    <property type="match status" value="1"/>
</dbReference>
<evidence type="ECO:0000313" key="2">
    <source>
        <dbReference type="EMBL" id="EEI93439.1"/>
    </source>
</evidence>
<feature type="domain" description="DSBA-like thioredoxin" evidence="1">
    <location>
        <begin position="10"/>
        <end position="212"/>
    </location>
</feature>
<protein>
    <submittedName>
        <fullName evidence="2">DsbA-like protein</fullName>
        <ecNumber evidence="2">5.3.4.1</ecNumber>
    </submittedName>
</protein>
<dbReference type="PANTHER" id="PTHR13887">
    <property type="entry name" value="GLUTATHIONE S-TRANSFERASE KAPPA"/>
    <property type="match status" value="1"/>
</dbReference>
<dbReference type="RefSeq" id="WP_003006109.1">
    <property type="nucleotide sequence ID" value="NZ_GG668631.1"/>
</dbReference>
<dbReference type="GO" id="GO:0003756">
    <property type="term" value="F:protein disulfide isomerase activity"/>
    <property type="evidence" value="ECO:0007669"/>
    <property type="project" value="UniProtKB-EC"/>
</dbReference>
<dbReference type="GO" id="GO:0016491">
    <property type="term" value="F:oxidoreductase activity"/>
    <property type="evidence" value="ECO:0007669"/>
    <property type="project" value="InterPro"/>
</dbReference>
<dbReference type="Gene3D" id="3.40.30.10">
    <property type="entry name" value="Glutaredoxin"/>
    <property type="match status" value="1"/>
</dbReference>
<dbReference type="Pfam" id="PF01323">
    <property type="entry name" value="DSBA"/>
    <property type="match status" value="1"/>
</dbReference>
<accession>C2FUH0</accession>
<dbReference type="InterPro" id="IPR001853">
    <property type="entry name" value="DSBA-like_thioredoxin_dom"/>
</dbReference>
<dbReference type="HOGENOM" id="CLU_069253_0_2_10"/>
<keyword evidence="2" id="KW-0413">Isomerase</keyword>
<dbReference type="SUPFAM" id="SSF52833">
    <property type="entry name" value="Thioredoxin-like"/>
    <property type="match status" value="1"/>
</dbReference>
<dbReference type="InterPro" id="IPR036249">
    <property type="entry name" value="Thioredoxin-like_sf"/>
</dbReference>
<reference evidence="2 3" key="1">
    <citation type="submission" date="2009-01" db="EMBL/GenBank/DDBJ databases">
        <authorList>
            <person name="Qin X."/>
            <person name="Bachman B."/>
            <person name="Battles P."/>
            <person name="Bell A."/>
            <person name="Bess C."/>
            <person name="Bickham C."/>
            <person name="Chaboub L."/>
            <person name="Chen D."/>
            <person name="Coyle M."/>
            <person name="Deiros D.R."/>
            <person name="Dinh H."/>
            <person name="Forbes L."/>
            <person name="Fowler G."/>
            <person name="Francisco L."/>
            <person name="Fu Q."/>
            <person name="Gubbala S."/>
            <person name="Hale W."/>
            <person name="Han Y."/>
            <person name="Hemphill L."/>
            <person name="Highlander S.K."/>
            <person name="Hirani K."/>
            <person name="Hogues M."/>
            <person name="Jackson L."/>
            <person name="Jakkamsetti A."/>
            <person name="Javaid M."/>
            <person name="Jiang H."/>
            <person name="Korchina V."/>
            <person name="Kovar C."/>
            <person name="Lara F."/>
            <person name="Lee S."/>
            <person name="Mata R."/>
            <person name="Mathew T."/>
            <person name="Moen C."/>
            <person name="Morales K."/>
            <person name="Munidasa M."/>
            <person name="Nazareth L."/>
            <person name="Ngo R."/>
            <person name="Nguyen L."/>
            <person name="Okwuonu G."/>
            <person name="Ongeri F."/>
            <person name="Patil S."/>
            <person name="Petrosino J."/>
            <person name="Pham C."/>
            <person name="Pham P."/>
            <person name="Pu L.-L."/>
            <person name="Puazo M."/>
            <person name="Raj R."/>
            <person name="Reid J."/>
            <person name="Rouhana J."/>
            <person name="Saada N."/>
            <person name="Shang Y."/>
            <person name="Simmons D."/>
            <person name="Thornton R."/>
            <person name="Warren J."/>
            <person name="Weissenberger G."/>
            <person name="Zhang J."/>
            <person name="Zhang L."/>
            <person name="Zhou C."/>
            <person name="Zhu D."/>
            <person name="Muzny D."/>
            <person name="Worley K."/>
            <person name="Gibbs R."/>
        </authorList>
    </citation>
    <scope>NUCLEOTIDE SEQUENCE [LARGE SCALE GENOMIC DNA]</scope>
    <source>
        <strain evidence="2 3">ATCC 33300</strain>
    </source>
</reference>